<organism evidence="1 2">
    <name type="scientific">Methylopila musalis</name>
    <dbReference type="NCBI Taxonomy" id="1134781"/>
    <lineage>
        <taxon>Bacteria</taxon>
        <taxon>Pseudomonadati</taxon>
        <taxon>Pseudomonadota</taxon>
        <taxon>Alphaproteobacteria</taxon>
        <taxon>Hyphomicrobiales</taxon>
        <taxon>Methylopilaceae</taxon>
        <taxon>Methylopila</taxon>
    </lineage>
</organism>
<proteinExistence type="predicted"/>
<dbReference type="Gene3D" id="3.90.1150.10">
    <property type="entry name" value="Aspartate Aminotransferase, domain 1"/>
    <property type="match status" value="1"/>
</dbReference>
<accession>A0ABW3ZBM9</accession>
<evidence type="ECO:0000313" key="1">
    <source>
        <dbReference type="EMBL" id="MFD1333668.1"/>
    </source>
</evidence>
<feature type="non-terminal residue" evidence="1">
    <location>
        <position position="1"/>
    </location>
</feature>
<dbReference type="EMBL" id="JBHTMX010000291">
    <property type="protein sequence ID" value="MFD1333668.1"/>
    <property type="molecule type" value="Genomic_DNA"/>
</dbReference>
<dbReference type="SUPFAM" id="SSF53383">
    <property type="entry name" value="PLP-dependent transferases"/>
    <property type="match status" value="1"/>
</dbReference>
<name>A0ABW3ZBM9_9HYPH</name>
<evidence type="ECO:0000313" key="2">
    <source>
        <dbReference type="Proteomes" id="UP001597171"/>
    </source>
</evidence>
<dbReference type="InterPro" id="IPR015424">
    <property type="entry name" value="PyrdxlP-dep_Trfase"/>
</dbReference>
<keyword evidence="2" id="KW-1185">Reference proteome</keyword>
<comment type="caution">
    <text evidence="1">The sequence shown here is derived from an EMBL/GenBank/DDBJ whole genome shotgun (WGS) entry which is preliminary data.</text>
</comment>
<sequence>VWREEPVAEGVAALARAQAARLSRFEGDPRFRDPRACGTIAAVNLAVPDGGYLAEIGLTLRRFFLERGVLLRPLGDALYAMPPYCVTEAELDRIHDALFDAADLVGAGR</sequence>
<keyword evidence="1" id="KW-0032">Aminotransferase</keyword>
<keyword evidence="1" id="KW-0808">Transferase</keyword>
<dbReference type="InterPro" id="IPR015422">
    <property type="entry name" value="PyrdxlP-dep_Trfase_small"/>
</dbReference>
<dbReference type="EC" id="2.6.1.62" evidence="1"/>
<dbReference type="Proteomes" id="UP001597171">
    <property type="component" value="Unassembled WGS sequence"/>
</dbReference>
<gene>
    <name evidence="1" type="ORF">ACFQ4O_16820</name>
</gene>
<dbReference type="GO" id="GO:0004015">
    <property type="term" value="F:adenosylmethionine-8-amino-7-oxononanoate transaminase activity"/>
    <property type="evidence" value="ECO:0007669"/>
    <property type="project" value="UniProtKB-EC"/>
</dbReference>
<reference evidence="2" key="1">
    <citation type="journal article" date="2019" name="Int. J. Syst. Evol. Microbiol.">
        <title>The Global Catalogue of Microorganisms (GCM) 10K type strain sequencing project: providing services to taxonomists for standard genome sequencing and annotation.</title>
        <authorList>
            <consortium name="The Broad Institute Genomics Platform"/>
            <consortium name="The Broad Institute Genome Sequencing Center for Infectious Disease"/>
            <person name="Wu L."/>
            <person name="Ma J."/>
        </authorList>
    </citation>
    <scope>NUCLEOTIDE SEQUENCE [LARGE SCALE GENOMIC DNA]</scope>
    <source>
        <strain evidence="2">CCUG 61696</strain>
    </source>
</reference>
<protein>
    <submittedName>
        <fullName evidence="1">Adenosylmethionine--8-amino-7-oxononanoate aminotransferase BioA</fullName>
        <ecNumber evidence="1">2.6.1.62</ecNumber>
    </submittedName>
</protein>